<dbReference type="HOGENOM" id="CLU_1354932_0_0_1"/>
<proteinExistence type="predicted"/>
<dbReference type="AlphaFoldDB" id="G7E8J3"/>
<evidence type="ECO:0008006" key="4">
    <source>
        <dbReference type="Google" id="ProtNLM"/>
    </source>
</evidence>
<reference evidence="2 3" key="2">
    <citation type="journal article" date="2012" name="Open Biol.">
        <title>Characteristics of nucleosomes and linker DNA regions on the genome of the basidiomycete Mixia osmundae revealed by mono- and dinucleosome mapping.</title>
        <authorList>
            <person name="Nishida H."/>
            <person name="Kondo S."/>
            <person name="Matsumoto T."/>
            <person name="Suzuki Y."/>
            <person name="Yoshikawa H."/>
            <person name="Taylor T.D."/>
            <person name="Sugiyama J."/>
        </authorList>
    </citation>
    <scope>NUCLEOTIDE SEQUENCE [LARGE SCALE GENOMIC DNA]</scope>
    <source>
        <strain evidence="3">CBS 9802 / IAM 14324 / JCM 22182 / KY 12970</strain>
    </source>
</reference>
<comment type="caution">
    <text evidence="2">The sequence shown here is derived from an EMBL/GenBank/DDBJ whole genome shotgun (WGS) entry which is preliminary data.</text>
</comment>
<keyword evidence="1" id="KW-0732">Signal</keyword>
<feature type="chain" id="PRO_5003492580" description="AA1-like domain-containing protein" evidence="1">
    <location>
        <begin position="19"/>
        <end position="202"/>
    </location>
</feature>
<reference evidence="2 3" key="1">
    <citation type="journal article" date="2011" name="J. Gen. Appl. Microbiol.">
        <title>Draft genome sequencing of the enigmatic basidiomycete Mixia osmundae.</title>
        <authorList>
            <person name="Nishida H."/>
            <person name="Nagatsuka Y."/>
            <person name="Sugiyama J."/>
        </authorList>
    </citation>
    <scope>NUCLEOTIDE SEQUENCE [LARGE SCALE GENOMIC DNA]</scope>
    <source>
        <strain evidence="3">CBS 9802 / IAM 14324 / JCM 22182 / KY 12970</strain>
    </source>
</reference>
<dbReference type="InParanoid" id="G7E8J3"/>
<organism evidence="2 3">
    <name type="scientific">Mixia osmundae (strain CBS 9802 / IAM 14324 / JCM 22182 / KY 12970)</name>
    <dbReference type="NCBI Taxonomy" id="764103"/>
    <lineage>
        <taxon>Eukaryota</taxon>
        <taxon>Fungi</taxon>
        <taxon>Dikarya</taxon>
        <taxon>Basidiomycota</taxon>
        <taxon>Pucciniomycotina</taxon>
        <taxon>Mixiomycetes</taxon>
        <taxon>Mixiales</taxon>
        <taxon>Mixiaceae</taxon>
        <taxon>Mixia</taxon>
    </lineage>
</organism>
<sequence>MALFIYCFAVLILNAALGAPLNILDLTQPHEAIVTTTTTEHDHDSKYLSILGKDRPASLPYSCRYSYTVSGIYNGRPVTIDRPAHYTEFDLINRSDDQFYASFVRPSGIYRHHVGWMGVVDQARFQCDRGHRPIRLSICCLATATLHFRASRDKVLLADSGKTLSVTLDCGGTYAYMGEDCSGELYREGLVDMSKSARYNAH</sequence>
<dbReference type="Proteomes" id="UP000009131">
    <property type="component" value="Unassembled WGS sequence"/>
</dbReference>
<protein>
    <recommendedName>
        <fullName evidence="4">AA1-like domain-containing protein</fullName>
    </recommendedName>
</protein>
<keyword evidence="3" id="KW-1185">Reference proteome</keyword>
<evidence type="ECO:0000313" key="2">
    <source>
        <dbReference type="EMBL" id="GAA99153.1"/>
    </source>
</evidence>
<accession>G7E8J3</accession>
<name>G7E8J3_MIXOS</name>
<evidence type="ECO:0000313" key="3">
    <source>
        <dbReference type="Proteomes" id="UP000009131"/>
    </source>
</evidence>
<evidence type="ECO:0000256" key="1">
    <source>
        <dbReference type="SAM" id="SignalP"/>
    </source>
</evidence>
<feature type="signal peptide" evidence="1">
    <location>
        <begin position="1"/>
        <end position="18"/>
    </location>
</feature>
<dbReference type="EMBL" id="BABT02000216">
    <property type="protein sequence ID" value="GAA99153.1"/>
    <property type="molecule type" value="Genomic_DNA"/>
</dbReference>
<gene>
    <name evidence="2" type="primary">Mo05844</name>
    <name evidence="2" type="ORF">E5Q_05844</name>
</gene>